<dbReference type="GO" id="GO:0003677">
    <property type="term" value="F:DNA binding"/>
    <property type="evidence" value="ECO:0007669"/>
    <property type="project" value="InterPro"/>
</dbReference>
<dbReference type="Pfam" id="PF13560">
    <property type="entry name" value="HTH_31"/>
    <property type="match status" value="1"/>
</dbReference>
<dbReference type="InterPro" id="IPR010982">
    <property type="entry name" value="Lambda_DNA-bd_dom_sf"/>
</dbReference>
<dbReference type="InterPro" id="IPR043917">
    <property type="entry name" value="DUF5753"/>
</dbReference>
<protein>
    <submittedName>
        <fullName evidence="2">Helix-turn-helix protein</fullName>
    </submittedName>
</protein>
<keyword evidence="3" id="KW-1185">Reference proteome</keyword>
<name>A0A495XCR2_9PSEU</name>
<evidence type="ECO:0000313" key="2">
    <source>
        <dbReference type="EMBL" id="RKT71439.1"/>
    </source>
</evidence>
<dbReference type="AlphaFoldDB" id="A0A495XCR2"/>
<proteinExistence type="predicted"/>
<dbReference type="Gene3D" id="1.10.260.40">
    <property type="entry name" value="lambda repressor-like DNA-binding domains"/>
    <property type="match status" value="1"/>
</dbReference>
<dbReference type="SUPFAM" id="SSF47413">
    <property type="entry name" value="lambda repressor-like DNA-binding domains"/>
    <property type="match status" value="1"/>
</dbReference>
<dbReference type="Proteomes" id="UP000272729">
    <property type="component" value="Unassembled WGS sequence"/>
</dbReference>
<dbReference type="EMBL" id="RBXR01000001">
    <property type="protein sequence ID" value="RKT71439.1"/>
    <property type="molecule type" value="Genomic_DNA"/>
</dbReference>
<sequence length="275" mass="30758">MSTQPPFRRRRLGRKLARMRADARLTLDGAAEALFKTKSALHRIEKGEALVDPHLVKSMMDLYEHYDPDIVLEALRARERGWWTALGVEDQGYIDIETEAAEVRDVSLLLIPGLLQTADYTRALCAARPFPGDREQDERNVRARQVRQQRLTDPDHLLKLEAIVDEAALRKGLGGREVMRAQLEHLLEVAELPNVSFRVLAHECGAHAAMGGGFALLSFPDPADPPVLYVEHPFGALHLEDEGVTIEARLAFEHLTTQALGLDESVALVQRLLTE</sequence>
<dbReference type="InterPro" id="IPR001387">
    <property type="entry name" value="Cro/C1-type_HTH"/>
</dbReference>
<accession>A0A495XCR2</accession>
<organism evidence="2 3">
    <name type="scientific">Saccharothrix variisporea</name>
    <dbReference type="NCBI Taxonomy" id="543527"/>
    <lineage>
        <taxon>Bacteria</taxon>
        <taxon>Bacillati</taxon>
        <taxon>Actinomycetota</taxon>
        <taxon>Actinomycetes</taxon>
        <taxon>Pseudonocardiales</taxon>
        <taxon>Pseudonocardiaceae</taxon>
        <taxon>Saccharothrix</taxon>
    </lineage>
</organism>
<reference evidence="2 3" key="1">
    <citation type="submission" date="2018-10" db="EMBL/GenBank/DDBJ databases">
        <title>Sequencing the genomes of 1000 actinobacteria strains.</title>
        <authorList>
            <person name="Klenk H.-P."/>
        </authorList>
    </citation>
    <scope>NUCLEOTIDE SEQUENCE [LARGE SCALE GENOMIC DNA]</scope>
    <source>
        <strain evidence="2 3">DSM 43911</strain>
    </source>
</reference>
<evidence type="ECO:0000313" key="3">
    <source>
        <dbReference type="Proteomes" id="UP000272729"/>
    </source>
</evidence>
<dbReference type="Pfam" id="PF19054">
    <property type="entry name" value="DUF5753"/>
    <property type="match status" value="1"/>
</dbReference>
<evidence type="ECO:0000259" key="1">
    <source>
        <dbReference type="PROSITE" id="PS50943"/>
    </source>
</evidence>
<gene>
    <name evidence="2" type="ORF">DFJ66_4728</name>
</gene>
<dbReference type="PROSITE" id="PS50943">
    <property type="entry name" value="HTH_CROC1"/>
    <property type="match status" value="1"/>
</dbReference>
<comment type="caution">
    <text evidence="2">The sequence shown here is derived from an EMBL/GenBank/DDBJ whole genome shotgun (WGS) entry which is preliminary data.</text>
</comment>
<feature type="domain" description="HTH cro/C1-type" evidence="1">
    <location>
        <begin position="16"/>
        <end position="71"/>
    </location>
</feature>